<reference evidence="1" key="1">
    <citation type="submission" date="2022-03" db="EMBL/GenBank/DDBJ databases">
        <title>Genome Sequence of a New Salmonella enterica Strain (Salmonella Abeokuta) isolated from Poultry Feed in Nigeria.</title>
        <authorList>
            <person name="Fagbamila I."/>
            <person name="Barco L."/>
            <person name="Monorella C."/>
            <person name="Beld M.V.D."/>
            <person name="Mooijman K."/>
            <person name="Hernandez-Segura A."/>
            <person name="Orsini M."/>
            <person name="Ajayi O."/>
            <person name="Ngulukun S."/>
            <person name="Jambalang A.-R."/>
            <person name="Sati N."/>
            <person name="Emmennaa P."/>
            <person name="Ankeli P."/>
            <person name="Muhammad M."/>
        </authorList>
    </citation>
    <scope>NUCLEOTIDE SEQUENCE</scope>
    <source>
        <strain evidence="1">OG19FER4</strain>
    </source>
</reference>
<name>A0A8T9IED9_SALET</name>
<dbReference type="AlphaFoldDB" id="A0A8T9IED9"/>
<sequence>MDIKEIRRLRLKEWFNGKMLPKKDQSYISQVLNGKGMGEKAARRLEVDYGMPDGYLDTPFEAGMRVDEPVVTIPKEVTLRQKKVLDLLDGLPDDEVDEFILKLEERKAFYDKRILQLFDKIKGGNIT</sequence>
<proteinExistence type="predicted"/>
<accession>A0A8T9IED9</accession>
<protein>
    <submittedName>
        <fullName evidence="1">Uncharacterized protein</fullName>
    </submittedName>
</protein>
<gene>
    <name evidence="1" type="ORF">MOV10_14305</name>
</gene>
<dbReference type="EMBL" id="CP093445">
    <property type="protein sequence ID" value="UNO32311.1"/>
    <property type="molecule type" value="Genomic_DNA"/>
</dbReference>
<dbReference type="RefSeq" id="WP_242105156.1">
    <property type="nucleotide sequence ID" value="NZ_CP093445.1"/>
</dbReference>
<organism evidence="1">
    <name type="scientific">Salmonella enterica subsp. enterica serovar Abeokuta</name>
    <dbReference type="NCBI Taxonomy" id="2926665"/>
    <lineage>
        <taxon>Bacteria</taxon>
        <taxon>Pseudomonadati</taxon>
        <taxon>Pseudomonadota</taxon>
        <taxon>Gammaproteobacteria</taxon>
        <taxon>Enterobacterales</taxon>
        <taxon>Enterobacteriaceae</taxon>
        <taxon>Salmonella</taxon>
    </lineage>
</organism>
<evidence type="ECO:0000313" key="1">
    <source>
        <dbReference type="EMBL" id="UNO32311.1"/>
    </source>
</evidence>